<dbReference type="Gene3D" id="1.10.357.10">
    <property type="entry name" value="Tetracycline Repressor, domain 2"/>
    <property type="match status" value="1"/>
</dbReference>
<evidence type="ECO:0000256" key="4">
    <source>
        <dbReference type="PROSITE-ProRule" id="PRU00335"/>
    </source>
</evidence>
<evidence type="ECO:0000259" key="5">
    <source>
        <dbReference type="PROSITE" id="PS50977"/>
    </source>
</evidence>
<dbReference type="InterPro" id="IPR049484">
    <property type="entry name" value="Rv0078-like_C"/>
</dbReference>
<dbReference type="EMBL" id="FOQY01000002">
    <property type="protein sequence ID" value="SFI32261.1"/>
    <property type="molecule type" value="Genomic_DNA"/>
</dbReference>
<dbReference type="PANTHER" id="PTHR30055">
    <property type="entry name" value="HTH-TYPE TRANSCRIPTIONAL REGULATOR RUTR"/>
    <property type="match status" value="1"/>
</dbReference>
<keyword evidence="3" id="KW-0804">Transcription</keyword>
<dbReference type="Proteomes" id="UP000199111">
    <property type="component" value="Unassembled WGS sequence"/>
</dbReference>
<dbReference type="SUPFAM" id="SSF46689">
    <property type="entry name" value="Homeodomain-like"/>
    <property type="match status" value="1"/>
</dbReference>
<keyword evidence="1" id="KW-0805">Transcription regulation</keyword>
<dbReference type="Pfam" id="PF00440">
    <property type="entry name" value="TetR_N"/>
    <property type="match status" value="1"/>
</dbReference>
<protein>
    <submittedName>
        <fullName evidence="6">Transcriptional regulator, TetR family</fullName>
    </submittedName>
</protein>
<dbReference type="PANTHER" id="PTHR30055:SF234">
    <property type="entry name" value="HTH-TYPE TRANSCRIPTIONAL REGULATOR BETI"/>
    <property type="match status" value="1"/>
</dbReference>
<keyword evidence="2 4" id="KW-0238">DNA-binding</keyword>
<organism evidence="6 7">
    <name type="scientific">Streptosporangium canum</name>
    <dbReference type="NCBI Taxonomy" id="324952"/>
    <lineage>
        <taxon>Bacteria</taxon>
        <taxon>Bacillati</taxon>
        <taxon>Actinomycetota</taxon>
        <taxon>Actinomycetes</taxon>
        <taxon>Streptosporangiales</taxon>
        <taxon>Streptosporangiaceae</taxon>
        <taxon>Streptosporangium</taxon>
    </lineage>
</organism>
<evidence type="ECO:0000313" key="6">
    <source>
        <dbReference type="EMBL" id="SFI32261.1"/>
    </source>
</evidence>
<dbReference type="InterPro" id="IPR009057">
    <property type="entry name" value="Homeodomain-like_sf"/>
</dbReference>
<dbReference type="GO" id="GO:0003700">
    <property type="term" value="F:DNA-binding transcription factor activity"/>
    <property type="evidence" value="ECO:0007669"/>
    <property type="project" value="TreeGrafter"/>
</dbReference>
<dbReference type="InterPro" id="IPR001647">
    <property type="entry name" value="HTH_TetR"/>
</dbReference>
<dbReference type="PRINTS" id="PR00455">
    <property type="entry name" value="HTHTETR"/>
</dbReference>
<evidence type="ECO:0000256" key="2">
    <source>
        <dbReference type="ARBA" id="ARBA00023125"/>
    </source>
</evidence>
<dbReference type="PROSITE" id="PS50977">
    <property type="entry name" value="HTH_TETR_2"/>
    <property type="match status" value="1"/>
</dbReference>
<evidence type="ECO:0000256" key="1">
    <source>
        <dbReference type="ARBA" id="ARBA00023015"/>
    </source>
</evidence>
<sequence>MNRAPRSKAQQRLETRRALVAEGRRLFARRGYGAVSLAEIVESAEMTKGALYHHFDSKADLFRTVVEQVQQEVADRVTAAAEAREDPWEQLIAGCHAFLTASSDPEVQQIMLIDGPAVLGWEEWRAMDEASSARHLTEALTTLVEAGVIVRQPVAPLARLLSGAMNEAALWLARSADPAGLADTTAALSRLMASLRHHDRPDAVPR</sequence>
<evidence type="ECO:0000313" key="7">
    <source>
        <dbReference type="Proteomes" id="UP000199111"/>
    </source>
</evidence>
<dbReference type="Pfam" id="PF21351">
    <property type="entry name" value="TetR_C_41"/>
    <property type="match status" value="1"/>
</dbReference>
<evidence type="ECO:0000256" key="3">
    <source>
        <dbReference type="ARBA" id="ARBA00023163"/>
    </source>
</evidence>
<feature type="DNA-binding region" description="H-T-H motif" evidence="4">
    <location>
        <begin position="36"/>
        <end position="55"/>
    </location>
</feature>
<keyword evidence="7" id="KW-1185">Reference proteome</keyword>
<name>A0A1I3H9C9_9ACTN</name>
<gene>
    <name evidence="6" type="ORF">SAMN05216275_102408</name>
</gene>
<dbReference type="GeneID" id="96296739"/>
<dbReference type="GO" id="GO:0000976">
    <property type="term" value="F:transcription cis-regulatory region binding"/>
    <property type="evidence" value="ECO:0007669"/>
    <property type="project" value="TreeGrafter"/>
</dbReference>
<proteinExistence type="predicted"/>
<reference evidence="7" key="1">
    <citation type="submission" date="2016-10" db="EMBL/GenBank/DDBJ databases">
        <authorList>
            <person name="Varghese N."/>
            <person name="Submissions S."/>
        </authorList>
    </citation>
    <scope>NUCLEOTIDE SEQUENCE [LARGE SCALE GENOMIC DNA]</scope>
    <source>
        <strain evidence="7">CGMCC 4.2126</strain>
    </source>
</reference>
<feature type="domain" description="HTH tetR-type" evidence="5">
    <location>
        <begin position="13"/>
        <end position="73"/>
    </location>
</feature>
<accession>A0A1I3H9C9</accession>
<dbReference type="AlphaFoldDB" id="A0A1I3H9C9"/>
<dbReference type="RefSeq" id="WP_093885712.1">
    <property type="nucleotide sequence ID" value="NZ_FOQY01000002.1"/>
</dbReference>
<dbReference type="InterPro" id="IPR050109">
    <property type="entry name" value="HTH-type_TetR-like_transc_reg"/>
</dbReference>